<evidence type="ECO:0000313" key="6">
    <source>
        <dbReference type="Proteomes" id="UP000824176"/>
    </source>
</evidence>
<gene>
    <name evidence="4" type="primary">fliW</name>
    <name evidence="5" type="ORF">H9804_03105</name>
</gene>
<evidence type="ECO:0000313" key="5">
    <source>
        <dbReference type="EMBL" id="HIZ88910.1"/>
    </source>
</evidence>
<dbReference type="InterPro" id="IPR003775">
    <property type="entry name" value="Flagellar_assembly_factor_FliW"/>
</dbReference>
<dbReference type="Pfam" id="PF02623">
    <property type="entry name" value="FliW"/>
    <property type="match status" value="1"/>
</dbReference>
<name>A0A9D2KAM8_9BACT</name>
<protein>
    <recommendedName>
        <fullName evidence="4">Flagellar assembly factor FliW</fullName>
    </recommendedName>
</protein>
<dbReference type="PANTHER" id="PTHR39190:SF1">
    <property type="entry name" value="FLAGELLAR ASSEMBLY FACTOR FLIW"/>
    <property type="match status" value="1"/>
</dbReference>
<reference evidence="5" key="2">
    <citation type="submission" date="2021-04" db="EMBL/GenBank/DDBJ databases">
        <authorList>
            <person name="Gilroy R."/>
        </authorList>
    </citation>
    <scope>NUCLEOTIDE SEQUENCE</scope>
    <source>
        <strain evidence="5">ChiW4-1371</strain>
    </source>
</reference>
<dbReference type="GO" id="GO:0005737">
    <property type="term" value="C:cytoplasm"/>
    <property type="evidence" value="ECO:0007669"/>
    <property type="project" value="UniProtKB-SubCell"/>
</dbReference>
<keyword evidence="4" id="KW-0143">Chaperone</keyword>
<keyword evidence="3 4" id="KW-0810">Translation regulation</keyword>
<evidence type="ECO:0000256" key="3">
    <source>
        <dbReference type="ARBA" id="ARBA00022845"/>
    </source>
</evidence>
<dbReference type="PANTHER" id="PTHR39190">
    <property type="entry name" value="FLAGELLAR ASSEMBLY FACTOR FLIW"/>
    <property type="match status" value="1"/>
</dbReference>
<dbReference type="GO" id="GO:0006417">
    <property type="term" value="P:regulation of translation"/>
    <property type="evidence" value="ECO:0007669"/>
    <property type="project" value="UniProtKB-KW"/>
</dbReference>
<keyword evidence="5" id="KW-0966">Cell projection</keyword>
<organism evidence="5 6">
    <name type="scientific">Candidatus Mucispirillum faecigallinarum</name>
    <dbReference type="NCBI Taxonomy" id="2838699"/>
    <lineage>
        <taxon>Bacteria</taxon>
        <taxon>Pseudomonadati</taxon>
        <taxon>Deferribacterota</taxon>
        <taxon>Deferribacteres</taxon>
        <taxon>Deferribacterales</taxon>
        <taxon>Mucispirillaceae</taxon>
        <taxon>Mucispirillum</taxon>
    </lineage>
</organism>
<evidence type="ECO:0000256" key="2">
    <source>
        <dbReference type="ARBA" id="ARBA00022795"/>
    </source>
</evidence>
<comment type="subunit">
    <text evidence="4">Interacts with translational regulator CsrA and flagellin(s).</text>
</comment>
<dbReference type="InterPro" id="IPR024046">
    <property type="entry name" value="Flagellar_assmbl_FliW_dom_sf"/>
</dbReference>
<dbReference type="GO" id="GO:0044780">
    <property type="term" value="P:bacterial-type flagellum assembly"/>
    <property type="evidence" value="ECO:0007669"/>
    <property type="project" value="UniProtKB-UniRule"/>
</dbReference>
<keyword evidence="2 4" id="KW-1005">Bacterial flagellum biogenesis</keyword>
<dbReference type="Gene3D" id="2.30.290.10">
    <property type="entry name" value="BH3618-like"/>
    <property type="match status" value="1"/>
</dbReference>
<comment type="similarity">
    <text evidence="4">Belongs to the FliW family.</text>
</comment>
<evidence type="ECO:0000256" key="4">
    <source>
        <dbReference type="HAMAP-Rule" id="MF_01185"/>
    </source>
</evidence>
<sequence length="142" mass="16249">MKINSAKLGEIEYSEDDVITLSSPLLGFPDLQDFLIISDDNSYPFLWFQSVEDTDICFILIETNTFFKDYHPDIPKRELKVLAINNKKDMKLFSIVVVPSDPKLSTANLRAPLVVNFESKLAKQIILDDDAYKIKTPLFESE</sequence>
<dbReference type="SUPFAM" id="SSF141457">
    <property type="entry name" value="BH3618-like"/>
    <property type="match status" value="1"/>
</dbReference>
<comment type="subcellular location">
    <subcellularLocation>
        <location evidence="4">Cytoplasm</location>
    </subcellularLocation>
</comment>
<keyword evidence="5" id="KW-0969">Cilium</keyword>
<dbReference type="EMBL" id="DXAQ01000046">
    <property type="protein sequence ID" value="HIZ88910.1"/>
    <property type="molecule type" value="Genomic_DNA"/>
</dbReference>
<dbReference type="AlphaFoldDB" id="A0A9D2KAM8"/>
<accession>A0A9D2KAM8</accession>
<comment type="function">
    <text evidence="4">Acts as an anti-CsrA protein, binds CsrA and prevents it from repressing translation of its target genes, one of which is flagellin. Binds to flagellin and participates in the assembly of the flagellum.</text>
</comment>
<reference evidence="5" key="1">
    <citation type="journal article" date="2021" name="PeerJ">
        <title>Extensive microbial diversity within the chicken gut microbiome revealed by metagenomics and culture.</title>
        <authorList>
            <person name="Gilroy R."/>
            <person name="Ravi A."/>
            <person name="Getino M."/>
            <person name="Pursley I."/>
            <person name="Horton D.L."/>
            <person name="Alikhan N.F."/>
            <person name="Baker D."/>
            <person name="Gharbi K."/>
            <person name="Hall N."/>
            <person name="Watson M."/>
            <person name="Adriaenssens E.M."/>
            <person name="Foster-Nyarko E."/>
            <person name="Jarju S."/>
            <person name="Secka A."/>
            <person name="Antonio M."/>
            <person name="Oren A."/>
            <person name="Chaudhuri R.R."/>
            <person name="La Ragione R."/>
            <person name="Hildebrand F."/>
            <person name="Pallen M.J."/>
        </authorList>
    </citation>
    <scope>NUCLEOTIDE SEQUENCE</scope>
    <source>
        <strain evidence="5">ChiW4-1371</strain>
    </source>
</reference>
<proteinExistence type="inferred from homology"/>
<dbReference type="Proteomes" id="UP000824176">
    <property type="component" value="Unassembled WGS sequence"/>
</dbReference>
<comment type="caution">
    <text evidence="5">The sequence shown here is derived from an EMBL/GenBank/DDBJ whole genome shotgun (WGS) entry which is preliminary data.</text>
</comment>
<evidence type="ECO:0000256" key="1">
    <source>
        <dbReference type="ARBA" id="ARBA00022490"/>
    </source>
</evidence>
<keyword evidence="5" id="KW-0282">Flagellum</keyword>
<keyword evidence="1 4" id="KW-0963">Cytoplasm</keyword>
<dbReference type="HAMAP" id="MF_01185">
    <property type="entry name" value="FliW"/>
    <property type="match status" value="1"/>
</dbReference>